<feature type="compositionally biased region" description="Polar residues" evidence="1">
    <location>
        <begin position="87"/>
        <end position="96"/>
    </location>
</feature>
<dbReference type="OrthoDB" id="5999161at2"/>
<reference evidence="2 3" key="1">
    <citation type="submission" date="2019-04" db="EMBL/GenBank/DDBJ databases">
        <title>Microbes associate with the intestines of laboratory mice.</title>
        <authorList>
            <person name="Navarre W."/>
            <person name="Wong E."/>
            <person name="Huang K."/>
            <person name="Tropini C."/>
            <person name="Ng K."/>
            <person name="Yu B."/>
        </authorList>
    </citation>
    <scope>NUCLEOTIDE SEQUENCE [LARGE SCALE GENOMIC DNA]</scope>
    <source>
        <strain evidence="2 3">NM62_B4-13</strain>
    </source>
</reference>
<evidence type="ECO:0000313" key="2">
    <source>
        <dbReference type="EMBL" id="TGY35240.1"/>
    </source>
</evidence>
<name>A0A4V3RJD2_STEMA</name>
<accession>A0A4V3RJD2</accession>
<protein>
    <submittedName>
        <fullName evidence="2">Uncharacterized protein</fullName>
    </submittedName>
</protein>
<feature type="compositionally biased region" description="Basic residues" evidence="1">
    <location>
        <begin position="77"/>
        <end position="86"/>
    </location>
</feature>
<evidence type="ECO:0000313" key="3">
    <source>
        <dbReference type="Proteomes" id="UP000306631"/>
    </source>
</evidence>
<feature type="compositionally biased region" description="Basic residues" evidence="1">
    <location>
        <begin position="15"/>
        <end position="25"/>
    </location>
</feature>
<dbReference type="InterPro" id="IPR031875">
    <property type="entry name" value="RecA_dep_nuc"/>
</dbReference>
<dbReference type="Proteomes" id="UP000306631">
    <property type="component" value="Unassembled WGS sequence"/>
</dbReference>
<evidence type="ECO:0000256" key="1">
    <source>
        <dbReference type="SAM" id="MobiDB-lite"/>
    </source>
</evidence>
<dbReference type="Pfam" id="PF16786">
    <property type="entry name" value="RecA_dep_nuc"/>
    <property type="match status" value="1"/>
</dbReference>
<gene>
    <name evidence="2" type="ORF">E5352_05840</name>
</gene>
<dbReference type="EMBL" id="SRYW01000004">
    <property type="protein sequence ID" value="TGY35240.1"/>
    <property type="molecule type" value="Genomic_DNA"/>
</dbReference>
<comment type="caution">
    <text evidence="2">The sequence shown here is derived from an EMBL/GenBank/DDBJ whole genome shotgun (WGS) entry which is preliminary data.</text>
</comment>
<feature type="region of interest" description="Disordered" evidence="1">
    <location>
        <begin position="1"/>
        <end position="97"/>
    </location>
</feature>
<organism evidence="2 3">
    <name type="scientific">Stenotrophomonas maltophilia</name>
    <name type="common">Pseudomonas maltophilia</name>
    <name type="synonym">Xanthomonas maltophilia</name>
    <dbReference type="NCBI Taxonomy" id="40324"/>
    <lineage>
        <taxon>Bacteria</taxon>
        <taxon>Pseudomonadati</taxon>
        <taxon>Pseudomonadota</taxon>
        <taxon>Gammaproteobacteria</taxon>
        <taxon>Lysobacterales</taxon>
        <taxon>Lysobacteraceae</taxon>
        <taxon>Stenotrophomonas</taxon>
        <taxon>Stenotrophomonas maltophilia group</taxon>
    </lineage>
</organism>
<proteinExistence type="predicted"/>
<sequence>MCRWQHEPPGIHSARSVHGRQRRVLHPGSLPAEVQPQRPARAQCRAAADHGGAGAAKGRRPVVSHRRRDRPDGARRAPGRPMKRGRSTSTPTATQQRRMDAITEIGCVVAQALGLGFVPCEVHHLTVGGKHGQKRRGHDFTIGLNPWSHRGEPFGGMNAATCEQMLGPSYAKQPRRFRQEVGNDDYLLDLQNTLIEQHLEKTSWRAA</sequence>
<dbReference type="AlphaFoldDB" id="A0A4V3RJD2"/>
<dbReference type="Gene3D" id="3.30.40.190">
    <property type="match status" value="1"/>
</dbReference>
<feature type="compositionally biased region" description="Basic residues" evidence="1">
    <location>
        <begin position="57"/>
        <end position="68"/>
    </location>
</feature>
<feature type="compositionally biased region" description="Low complexity" evidence="1">
    <location>
        <begin position="35"/>
        <end position="50"/>
    </location>
</feature>